<feature type="region of interest" description="Disordered" evidence="8">
    <location>
        <begin position="52"/>
        <end position="77"/>
    </location>
</feature>
<dbReference type="PROSITE" id="PS51873">
    <property type="entry name" value="TRIAD"/>
    <property type="match status" value="1"/>
</dbReference>
<dbReference type="InterPro" id="IPR044066">
    <property type="entry name" value="TRIAD_supradom"/>
</dbReference>
<keyword evidence="2" id="KW-0479">Metal-binding</keyword>
<evidence type="ECO:0000256" key="3">
    <source>
        <dbReference type="ARBA" id="ARBA00022737"/>
    </source>
</evidence>
<evidence type="ECO:0000256" key="6">
    <source>
        <dbReference type="ARBA" id="ARBA00022833"/>
    </source>
</evidence>
<evidence type="ECO:0000259" key="10">
    <source>
        <dbReference type="PROSITE" id="PS51873"/>
    </source>
</evidence>
<dbReference type="GO" id="GO:0016567">
    <property type="term" value="P:protein ubiquitination"/>
    <property type="evidence" value="ECO:0007669"/>
    <property type="project" value="InterPro"/>
</dbReference>
<dbReference type="InterPro" id="IPR031127">
    <property type="entry name" value="E3_UB_ligase_RBR"/>
</dbReference>
<evidence type="ECO:0000256" key="8">
    <source>
        <dbReference type="SAM" id="MobiDB-lite"/>
    </source>
</evidence>
<proteinExistence type="predicted"/>
<dbReference type="GO" id="GO:0008270">
    <property type="term" value="F:zinc ion binding"/>
    <property type="evidence" value="ECO:0007669"/>
    <property type="project" value="UniProtKB-KW"/>
</dbReference>
<dbReference type="GO" id="GO:0004842">
    <property type="term" value="F:ubiquitin-protein transferase activity"/>
    <property type="evidence" value="ECO:0007669"/>
    <property type="project" value="InterPro"/>
</dbReference>
<name>A0A7S2TFD8_9EUKA</name>
<evidence type="ECO:0000256" key="1">
    <source>
        <dbReference type="ARBA" id="ARBA00022679"/>
    </source>
</evidence>
<accession>A0A7S2TFD8</accession>
<dbReference type="SUPFAM" id="SSF57850">
    <property type="entry name" value="RING/U-box"/>
    <property type="match status" value="1"/>
</dbReference>
<evidence type="ECO:0000256" key="4">
    <source>
        <dbReference type="ARBA" id="ARBA00022771"/>
    </source>
</evidence>
<keyword evidence="3" id="KW-0677">Repeat</keyword>
<dbReference type="InterPro" id="IPR018957">
    <property type="entry name" value="Znf_C3HC4_RING-type"/>
</dbReference>
<dbReference type="InterPro" id="IPR001841">
    <property type="entry name" value="Znf_RING"/>
</dbReference>
<evidence type="ECO:0000259" key="9">
    <source>
        <dbReference type="PROSITE" id="PS50089"/>
    </source>
</evidence>
<evidence type="ECO:0000256" key="5">
    <source>
        <dbReference type="ARBA" id="ARBA00022786"/>
    </source>
</evidence>
<keyword evidence="5" id="KW-0833">Ubl conjugation pathway</keyword>
<evidence type="ECO:0000313" key="11">
    <source>
        <dbReference type="EMBL" id="CAD9746184.1"/>
    </source>
</evidence>
<dbReference type="Gene3D" id="1.20.120.1750">
    <property type="match status" value="1"/>
</dbReference>
<evidence type="ECO:0008006" key="12">
    <source>
        <dbReference type="Google" id="ProtNLM"/>
    </source>
</evidence>
<keyword evidence="1" id="KW-0808">Transferase</keyword>
<reference evidence="11" key="1">
    <citation type="submission" date="2021-01" db="EMBL/GenBank/DDBJ databases">
        <authorList>
            <person name="Corre E."/>
            <person name="Pelletier E."/>
            <person name="Niang G."/>
            <person name="Scheremetjew M."/>
            <person name="Finn R."/>
            <person name="Kale V."/>
            <person name="Holt S."/>
            <person name="Cochrane G."/>
            <person name="Meng A."/>
            <person name="Brown T."/>
            <person name="Cohen L."/>
        </authorList>
    </citation>
    <scope>NUCLEOTIDE SEQUENCE</scope>
    <source>
        <strain evidence="11">CCMP622</strain>
    </source>
</reference>
<dbReference type="Gene3D" id="3.30.40.10">
    <property type="entry name" value="Zinc/RING finger domain, C3HC4 (zinc finger)"/>
    <property type="match status" value="1"/>
</dbReference>
<keyword evidence="6" id="KW-0862">Zinc</keyword>
<dbReference type="PROSITE" id="PS50089">
    <property type="entry name" value="ZF_RING_2"/>
    <property type="match status" value="1"/>
</dbReference>
<keyword evidence="4 7" id="KW-0863">Zinc-finger</keyword>
<dbReference type="InterPro" id="IPR013083">
    <property type="entry name" value="Znf_RING/FYVE/PHD"/>
</dbReference>
<dbReference type="AlphaFoldDB" id="A0A7S2TFD8"/>
<dbReference type="PANTHER" id="PTHR11685">
    <property type="entry name" value="RBR FAMILY RING FINGER AND IBR DOMAIN-CONTAINING"/>
    <property type="match status" value="1"/>
</dbReference>
<dbReference type="InterPro" id="IPR017907">
    <property type="entry name" value="Znf_RING_CS"/>
</dbReference>
<dbReference type="EMBL" id="HBHP01001803">
    <property type="protein sequence ID" value="CAD9746184.1"/>
    <property type="molecule type" value="Transcribed_RNA"/>
</dbReference>
<gene>
    <name evidence="11" type="ORF">LSP00402_LOCUS1176</name>
</gene>
<organism evidence="11">
    <name type="scientific">Lotharella oceanica</name>
    <dbReference type="NCBI Taxonomy" id="641309"/>
    <lineage>
        <taxon>Eukaryota</taxon>
        <taxon>Sar</taxon>
        <taxon>Rhizaria</taxon>
        <taxon>Cercozoa</taxon>
        <taxon>Chlorarachniophyceae</taxon>
        <taxon>Lotharella</taxon>
    </lineage>
</organism>
<sequence length="284" mass="31674">MICFGEAECKVSTSCSHYFCVTCIKMALEAILEQGQFPAICPACRAEGEGKKRRRNVGGGRGDDRHHHHHPPPPKGLIEDEVLTFLQKRGVISKEFQFRFMKQQNKGKKEGKFFACPAQCGNYLIDQKPLTESKIVEGSSGPRLIERAKPGMCPCGAIVCLRCHEKLDAEIAEFHVCGRYHKNAKVDDATLRELERSGKKCPNCQKFIQKTGGCSTMMCGTHAHGNLEDALRNGGCGLQFNWKTLTLAPSFYYVHGQRKTGQPTEQERREVLMQILGEAKSNGE</sequence>
<dbReference type="PROSITE" id="PS00518">
    <property type="entry name" value="ZF_RING_1"/>
    <property type="match status" value="1"/>
</dbReference>
<evidence type="ECO:0000256" key="7">
    <source>
        <dbReference type="PROSITE-ProRule" id="PRU00175"/>
    </source>
</evidence>
<feature type="domain" description="RING-type" evidence="9">
    <location>
        <begin position="2"/>
        <end position="45"/>
    </location>
</feature>
<dbReference type="Pfam" id="PF00097">
    <property type="entry name" value="zf-C3HC4"/>
    <property type="match status" value="1"/>
</dbReference>
<feature type="domain" description="RING-type" evidence="10">
    <location>
        <begin position="1"/>
        <end position="268"/>
    </location>
</feature>
<protein>
    <recommendedName>
        <fullName evidence="12">RING-type domain-containing protein</fullName>
    </recommendedName>
</protein>
<evidence type="ECO:0000256" key="2">
    <source>
        <dbReference type="ARBA" id="ARBA00022723"/>
    </source>
</evidence>